<name>A0ABT9Y3T1_9BACI</name>
<keyword evidence="6" id="KW-1185">Reference proteome</keyword>
<keyword evidence="3" id="KW-1133">Transmembrane helix</keyword>
<dbReference type="InterPro" id="IPR050491">
    <property type="entry name" value="AmpC-like"/>
</dbReference>
<keyword evidence="2 3" id="KW-0472">Membrane</keyword>
<dbReference type="RefSeq" id="WP_307414188.1">
    <property type="nucleotide sequence ID" value="NZ_JAUSTW010000018.1"/>
</dbReference>
<keyword evidence="3" id="KW-0812">Transmembrane</keyword>
<protein>
    <submittedName>
        <fullName evidence="5">CubicO group peptidase (Beta-lactamase class C family)</fullName>
    </submittedName>
</protein>
<evidence type="ECO:0000313" key="6">
    <source>
        <dbReference type="Proteomes" id="UP001224122"/>
    </source>
</evidence>
<dbReference type="Gene3D" id="3.40.710.10">
    <property type="entry name" value="DD-peptidase/beta-lactamase superfamily"/>
    <property type="match status" value="1"/>
</dbReference>
<dbReference type="Proteomes" id="UP001224122">
    <property type="component" value="Unassembled WGS sequence"/>
</dbReference>
<dbReference type="PANTHER" id="PTHR46825">
    <property type="entry name" value="D-ALANYL-D-ALANINE-CARBOXYPEPTIDASE/ENDOPEPTIDASE AMPH"/>
    <property type="match status" value="1"/>
</dbReference>
<dbReference type="InterPro" id="IPR001466">
    <property type="entry name" value="Beta-lactam-related"/>
</dbReference>
<evidence type="ECO:0000256" key="3">
    <source>
        <dbReference type="SAM" id="Phobius"/>
    </source>
</evidence>
<feature type="transmembrane region" description="Helical" evidence="3">
    <location>
        <begin position="7"/>
        <end position="29"/>
    </location>
</feature>
<reference evidence="5 6" key="1">
    <citation type="submission" date="2023-07" db="EMBL/GenBank/DDBJ databases">
        <title>Genomic Encyclopedia of Type Strains, Phase IV (KMG-IV): sequencing the most valuable type-strain genomes for metagenomic binning, comparative biology and taxonomic classification.</title>
        <authorList>
            <person name="Goeker M."/>
        </authorList>
    </citation>
    <scope>NUCLEOTIDE SEQUENCE [LARGE SCALE GENOMIC DNA]</scope>
    <source>
        <strain evidence="5 6">DSM 27594</strain>
    </source>
</reference>
<dbReference type="PANTHER" id="PTHR46825:SF11">
    <property type="entry name" value="PENICILLIN-BINDING PROTEIN 4"/>
    <property type="match status" value="1"/>
</dbReference>
<dbReference type="Pfam" id="PF00144">
    <property type="entry name" value="Beta-lactamase"/>
    <property type="match status" value="1"/>
</dbReference>
<comment type="subcellular location">
    <subcellularLocation>
        <location evidence="1">Membrane</location>
    </subcellularLocation>
</comment>
<dbReference type="SUPFAM" id="SSF56601">
    <property type="entry name" value="beta-lactamase/transpeptidase-like"/>
    <property type="match status" value="1"/>
</dbReference>
<evidence type="ECO:0000256" key="1">
    <source>
        <dbReference type="ARBA" id="ARBA00004370"/>
    </source>
</evidence>
<dbReference type="InterPro" id="IPR012338">
    <property type="entry name" value="Beta-lactam/transpept-like"/>
</dbReference>
<organism evidence="5 6">
    <name type="scientific">Neobacillus ginsengisoli</name>
    <dbReference type="NCBI Taxonomy" id="904295"/>
    <lineage>
        <taxon>Bacteria</taxon>
        <taxon>Bacillati</taxon>
        <taxon>Bacillota</taxon>
        <taxon>Bacilli</taxon>
        <taxon>Bacillales</taxon>
        <taxon>Bacillaceae</taxon>
        <taxon>Neobacillus</taxon>
    </lineage>
</organism>
<evidence type="ECO:0000313" key="5">
    <source>
        <dbReference type="EMBL" id="MDQ0202201.1"/>
    </source>
</evidence>
<proteinExistence type="predicted"/>
<feature type="domain" description="Beta-lactamase-related" evidence="4">
    <location>
        <begin position="51"/>
        <end position="348"/>
    </location>
</feature>
<comment type="caution">
    <text evidence="5">The sequence shown here is derived from an EMBL/GenBank/DDBJ whole genome shotgun (WGS) entry which is preliminary data.</text>
</comment>
<evidence type="ECO:0000259" key="4">
    <source>
        <dbReference type="Pfam" id="PF00144"/>
    </source>
</evidence>
<accession>A0ABT9Y3T1</accession>
<evidence type="ECO:0000256" key="2">
    <source>
        <dbReference type="ARBA" id="ARBA00023136"/>
    </source>
</evidence>
<dbReference type="EMBL" id="JAUSTW010000018">
    <property type="protein sequence ID" value="MDQ0202201.1"/>
    <property type="molecule type" value="Genomic_DNA"/>
</dbReference>
<gene>
    <name evidence="5" type="ORF">J2S10_005432</name>
</gene>
<sequence>MRIKKSVIWIFGVLIGVLILFTAAVITFGSTVHSDLKGNIQQKLGAFMDKKADANQFNGVVLVAKDGKVLFEKGYGFANSEEGVPNQIDTEFRIASLTKSFTAVSILQLENQGKLKTSDPISKYIANFPNGDKITIHDLLTHSSGVADHLKLTDTTQPITMAAFIDLMRKQKLEFSPGSEYKYSNTGYMILADIIETVSGESYGDYYQDHIFKPAGMYHTYLRKAETKKFALGYENMRKITERDDESQLAGYGDIISTVHDLLKYNNAIQNDKLLSTLQVEKMETGYIDSASWGIFKYGYGWNVADNFISFGRPLIEHNGSLPGYKSDLADFVKDRVTVIVLSNNHGTWNTGELSRELASICLGKRFWFYQKYF</sequence>